<dbReference type="AlphaFoldDB" id="A0A2T9WMB9"/>
<dbReference type="PANTHER" id="PTHR11946:SF93">
    <property type="entry name" value="VALINE--TRNA LIGASE, CHLOROPLASTIC_MITOCHONDRIAL 2"/>
    <property type="match status" value="1"/>
</dbReference>
<keyword evidence="9" id="KW-1133">Transmembrane helix</keyword>
<dbReference type="InterPro" id="IPR013155">
    <property type="entry name" value="M/V/L/I-tRNA-synth_anticd-bd"/>
</dbReference>
<dbReference type="Gene3D" id="1.10.730.10">
    <property type="entry name" value="Isoleucyl-tRNA Synthetase, Domain 1"/>
    <property type="match status" value="1"/>
</dbReference>
<dbReference type="InterPro" id="IPR009080">
    <property type="entry name" value="tRNAsynth_Ia_anticodon-bd"/>
</dbReference>
<feature type="domain" description="Aminoacyl-tRNA synthetase class Ia" evidence="10">
    <location>
        <begin position="1"/>
        <end position="47"/>
    </location>
</feature>
<keyword evidence="9" id="KW-0812">Transmembrane</keyword>
<gene>
    <name evidence="12" type="ORF">DDW03_00445</name>
</gene>
<evidence type="ECO:0000256" key="1">
    <source>
        <dbReference type="ARBA" id="ARBA00013169"/>
    </source>
</evidence>
<reference evidence="12" key="2">
    <citation type="submission" date="2017-05" db="EMBL/GenBank/DDBJ databases">
        <authorList>
            <person name="Song R."/>
            <person name="Chenine A.L."/>
            <person name="Ruprecht R.M."/>
        </authorList>
    </citation>
    <scope>NUCLEOTIDE SEQUENCE</scope>
    <source>
        <strain evidence="12">SCGC AB-777_F03</strain>
    </source>
</reference>
<protein>
    <recommendedName>
        <fullName evidence="1">valine--tRNA ligase</fullName>
        <ecNumber evidence="1">6.1.1.9</ecNumber>
    </recommendedName>
    <alternativeName>
        <fullName evidence="7">Valyl-tRNA synthetase</fullName>
    </alternativeName>
</protein>
<sequence length="194" mass="23461">MVLDEKGRKMSKSLGNAIDPNEIMDKYSPDALRYWALLAAPGNDYRFNIKDIESGQAFIIKLWNIGRYIEMNIKEKPEKVLELKDEDREIIKILEKNIKESKEYVDKFRYSEYVKLWRKFAWEDFANNYLEKIKERIKNDDKTAKYLLYTIYKIILIMLHPILPYITEYIYQQLYKENKLIIENKIDEIMKLIL</sequence>
<evidence type="ECO:0000256" key="5">
    <source>
        <dbReference type="ARBA" id="ARBA00022917"/>
    </source>
</evidence>
<evidence type="ECO:0000256" key="9">
    <source>
        <dbReference type="SAM" id="Phobius"/>
    </source>
</evidence>
<evidence type="ECO:0000256" key="2">
    <source>
        <dbReference type="ARBA" id="ARBA00022598"/>
    </source>
</evidence>
<dbReference type="InterPro" id="IPR033705">
    <property type="entry name" value="Anticodon_Ia_Val"/>
</dbReference>
<accession>A0A2T9WMB9</accession>
<dbReference type="EMBL" id="QEFP01000001">
    <property type="protein sequence ID" value="PVU68983.1"/>
    <property type="molecule type" value="Genomic_DNA"/>
</dbReference>
<dbReference type="GO" id="GO:0004832">
    <property type="term" value="F:valine-tRNA ligase activity"/>
    <property type="evidence" value="ECO:0007669"/>
    <property type="project" value="UniProtKB-EC"/>
</dbReference>
<dbReference type="Pfam" id="PF08264">
    <property type="entry name" value="Anticodon_1"/>
    <property type="match status" value="1"/>
</dbReference>
<evidence type="ECO:0000256" key="3">
    <source>
        <dbReference type="ARBA" id="ARBA00022741"/>
    </source>
</evidence>
<dbReference type="GO" id="GO:0006438">
    <property type="term" value="P:valyl-tRNA aminoacylation"/>
    <property type="evidence" value="ECO:0007669"/>
    <property type="project" value="InterPro"/>
</dbReference>
<evidence type="ECO:0000256" key="8">
    <source>
        <dbReference type="ARBA" id="ARBA00047552"/>
    </source>
</evidence>
<dbReference type="RefSeq" id="WP_320412270.1">
    <property type="nucleotide sequence ID" value="NZ_QEFP02000004.1"/>
</dbReference>
<dbReference type="GO" id="GO:0005524">
    <property type="term" value="F:ATP binding"/>
    <property type="evidence" value="ECO:0007669"/>
    <property type="project" value="UniProtKB-KW"/>
</dbReference>
<keyword evidence="9" id="KW-0472">Membrane</keyword>
<proteinExistence type="predicted"/>
<evidence type="ECO:0000313" key="12">
    <source>
        <dbReference type="EMBL" id="PVU68983.1"/>
    </source>
</evidence>
<comment type="catalytic activity">
    <reaction evidence="8">
        <text>tRNA(Val) + L-valine + ATP = L-valyl-tRNA(Val) + AMP + diphosphate</text>
        <dbReference type="Rhea" id="RHEA:10704"/>
        <dbReference type="Rhea" id="RHEA-COMP:9672"/>
        <dbReference type="Rhea" id="RHEA-COMP:9708"/>
        <dbReference type="ChEBI" id="CHEBI:30616"/>
        <dbReference type="ChEBI" id="CHEBI:33019"/>
        <dbReference type="ChEBI" id="CHEBI:57762"/>
        <dbReference type="ChEBI" id="CHEBI:78442"/>
        <dbReference type="ChEBI" id="CHEBI:78537"/>
        <dbReference type="ChEBI" id="CHEBI:456215"/>
        <dbReference type="EC" id="6.1.1.9"/>
    </reaction>
</comment>
<dbReference type="SUPFAM" id="SSF47323">
    <property type="entry name" value="Anticodon-binding domain of a subclass of class I aminoacyl-tRNA synthetases"/>
    <property type="match status" value="1"/>
</dbReference>
<comment type="caution">
    <text evidence="12">The sequence shown here is derived from an EMBL/GenBank/DDBJ whole genome shotgun (WGS) entry which is preliminary data.</text>
</comment>
<name>A0A2T9WMB9_NANST</name>
<evidence type="ECO:0000256" key="7">
    <source>
        <dbReference type="ARBA" id="ARBA00029936"/>
    </source>
</evidence>
<dbReference type="CDD" id="cd07962">
    <property type="entry name" value="Anticodon_Ia_Val"/>
    <property type="match status" value="1"/>
</dbReference>
<keyword evidence="5" id="KW-0648">Protein biosynthesis</keyword>
<reference evidence="12" key="1">
    <citation type="journal article" date="2015" name="Appl. Environ. Microbiol.">
        <title>Nanoarchaeota, Their Sulfolobales Host, and Nanoarchaeota Virus Distribution across Yellowstone National Park Hot Springs.</title>
        <authorList>
            <person name="Munson-McGee J.H."/>
            <person name="Field E.K."/>
            <person name="Bateson M."/>
            <person name="Rooney C."/>
            <person name="Stepanauskas R."/>
            <person name="Young M.J."/>
        </authorList>
    </citation>
    <scope>NUCLEOTIDE SEQUENCE [LARGE SCALE GENOMIC DNA]</scope>
    <source>
        <strain evidence="12">SCGC AB-777_F03</strain>
    </source>
</reference>
<dbReference type="Pfam" id="PF00133">
    <property type="entry name" value="tRNA-synt_1"/>
    <property type="match status" value="1"/>
</dbReference>
<evidence type="ECO:0000256" key="4">
    <source>
        <dbReference type="ARBA" id="ARBA00022840"/>
    </source>
</evidence>
<dbReference type="EC" id="6.1.1.9" evidence="1"/>
<dbReference type="SUPFAM" id="SSF52374">
    <property type="entry name" value="Nucleotidylyl transferase"/>
    <property type="match status" value="1"/>
</dbReference>
<keyword evidence="6" id="KW-0030">Aminoacyl-tRNA synthetase</keyword>
<dbReference type="PANTHER" id="PTHR11946">
    <property type="entry name" value="VALYL-TRNA SYNTHETASES"/>
    <property type="match status" value="1"/>
</dbReference>
<dbReference type="GO" id="GO:0005829">
    <property type="term" value="C:cytosol"/>
    <property type="evidence" value="ECO:0007669"/>
    <property type="project" value="TreeGrafter"/>
</dbReference>
<keyword evidence="2" id="KW-0436">Ligase</keyword>
<evidence type="ECO:0000256" key="6">
    <source>
        <dbReference type="ARBA" id="ARBA00023146"/>
    </source>
</evidence>
<keyword evidence="4" id="KW-0067">ATP-binding</keyword>
<dbReference type="InterPro" id="IPR002303">
    <property type="entry name" value="Valyl-tRNA_ligase"/>
</dbReference>
<organism evidence="12">
    <name type="scientific">Nanobsidianus stetteri</name>
    <dbReference type="NCBI Taxonomy" id="1294122"/>
    <lineage>
        <taxon>Archaea</taxon>
        <taxon>Nanobdellota</taxon>
        <taxon>Candidatus Nanoarchaeia</taxon>
        <taxon>Nanoarchaeales</taxon>
        <taxon>Nanopusillaceae</taxon>
        <taxon>Candidatus Nanobsidianus</taxon>
    </lineage>
</organism>
<feature type="domain" description="Methionyl/Valyl/Leucyl/Isoleucyl-tRNA synthetase anticodon-binding" evidence="11">
    <location>
        <begin position="87"/>
        <end position="184"/>
    </location>
</feature>
<dbReference type="InterPro" id="IPR002300">
    <property type="entry name" value="aa-tRNA-synth_Ia"/>
</dbReference>
<feature type="transmembrane region" description="Helical" evidence="9">
    <location>
        <begin position="146"/>
        <end position="166"/>
    </location>
</feature>
<keyword evidence="3" id="KW-0547">Nucleotide-binding</keyword>
<evidence type="ECO:0000259" key="11">
    <source>
        <dbReference type="Pfam" id="PF08264"/>
    </source>
</evidence>
<evidence type="ECO:0000259" key="10">
    <source>
        <dbReference type="Pfam" id="PF00133"/>
    </source>
</evidence>